<dbReference type="Pfam" id="PF00391">
    <property type="entry name" value="PEP-utilizers"/>
    <property type="match status" value="1"/>
</dbReference>
<feature type="transmembrane region" description="Helical" evidence="2">
    <location>
        <begin position="7"/>
        <end position="25"/>
    </location>
</feature>
<keyword evidence="2" id="KW-1133">Transmembrane helix</keyword>
<dbReference type="InterPro" id="IPR036637">
    <property type="entry name" value="Phosphohistidine_dom_sf"/>
</dbReference>
<keyword evidence="2" id="KW-0472">Membrane</keyword>
<dbReference type="InterPro" id="IPR051549">
    <property type="entry name" value="PEP_Utilizing_Enz"/>
</dbReference>
<evidence type="ECO:0000313" key="6">
    <source>
        <dbReference type="Proteomes" id="UP001154114"/>
    </source>
</evidence>
<protein>
    <recommendedName>
        <fullName evidence="7">Phosphoenolpyruvate synthase</fullName>
    </recommendedName>
</protein>
<evidence type="ECO:0000313" key="5">
    <source>
        <dbReference type="EMBL" id="CAH0592272.1"/>
    </source>
</evidence>
<organism evidence="5 6">
    <name type="scientific">Chrysodeixis includens</name>
    <name type="common">Soybean looper</name>
    <name type="synonym">Pseudoplusia includens</name>
    <dbReference type="NCBI Taxonomy" id="689277"/>
    <lineage>
        <taxon>Eukaryota</taxon>
        <taxon>Metazoa</taxon>
        <taxon>Ecdysozoa</taxon>
        <taxon>Arthropoda</taxon>
        <taxon>Hexapoda</taxon>
        <taxon>Insecta</taxon>
        <taxon>Pterygota</taxon>
        <taxon>Neoptera</taxon>
        <taxon>Endopterygota</taxon>
        <taxon>Lepidoptera</taxon>
        <taxon>Glossata</taxon>
        <taxon>Ditrysia</taxon>
        <taxon>Noctuoidea</taxon>
        <taxon>Noctuidae</taxon>
        <taxon>Plusiinae</taxon>
        <taxon>Chrysodeixis</taxon>
    </lineage>
</organism>
<evidence type="ECO:0008006" key="7">
    <source>
        <dbReference type="Google" id="ProtNLM"/>
    </source>
</evidence>
<gene>
    <name evidence="5" type="ORF">CINC_LOCUS5500</name>
</gene>
<reference evidence="5" key="1">
    <citation type="submission" date="2021-12" db="EMBL/GenBank/DDBJ databases">
        <authorList>
            <person name="King R."/>
        </authorList>
    </citation>
    <scope>NUCLEOTIDE SEQUENCE</scope>
</reference>
<dbReference type="PANTHER" id="PTHR43615">
    <property type="entry name" value="PHOSPHOENOLPYRUVATE SYNTHASE-RELATED"/>
    <property type="match status" value="1"/>
</dbReference>
<feature type="domain" description="PEP-utilising enzyme mobile" evidence="3">
    <location>
        <begin position="1230"/>
        <end position="1300"/>
    </location>
</feature>
<dbReference type="Gene3D" id="3.30.470.20">
    <property type="entry name" value="ATP-grasp fold, B domain"/>
    <property type="match status" value="1"/>
</dbReference>
<dbReference type="InterPro" id="IPR008279">
    <property type="entry name" value="PEP-util_enz_mobile_dom"/>
</dbReference>
<dbReference type="Gene3D" id="3.50.30.10">
    <property type="entry name" value="Phosphohistidine domain"/>
    <property type="match status" value="1"/>
</dbReference>
<dbReference type="Proteomes" id="UP001154114">
    <property type="component" value="Chromosome 2"/>
</dbReference>
<evidence type="ECO:0000259" key="4">
    <source>
        <dbReference type="Pfam" id="PF01326"/>
    </source>
</evidence>
<keyword evidence="6" id="KW-1185">Reference proteome</keyword>
<evidence type="ECO:0000256" key="2">
    <source>
        <dbReference type="SAM" id="Phobius"/>
    </source>
</evidence>
<dbReference type="GO" id="GO:0005524">
    <property type="term" value="F:ATP binding"/>
    <property type="evidence" value="ECO:0007669"/>
    <property type="project" value="InterPro"/>
</dbReference>
<dbReference type="InterPro" id="IPR013815">
    <property type="entry name" value="ATP_grasp_subdomain_1"/>
</dbReference>
<dbReference type="InterPro" id="IPR002192">
    <property type="entry name" value="PPDK_AMP/ATP-bd"/>
</dbReference>
<comment type="similarity">
    <text evidence="1">Belongs to the PEP-utilizing enzyme family.</text>
</comment>
<evidence type="ECO:0000259" key="3">
    <source>
        <dbReference type="Pfam" id="PF00391"/>
    </source>
</evidence>
<dbReference type="OrthoDB" id="6123450at2759"/>
<proteinExistence type="inferred from homology"/>
<evidence type="ECO:0000256" key="1">
    <source>
        <dbReference type="ARBA" id="ARBA00007837"/>
    </source>
</evidence>
<dbReference type="EMBL" id="LR824005">
    <property type="protein sequence ID" value="CAH0592272.1"/>
    <property type="molecule type" value="Genomic_DNA"/>
</dbReference>
<dbReference type="SUPFAM" id="SSF52009">
    <property type="entry name" value="Phosphohistidine domain"/>
    <property type="match status" value="1"/>
</dbReference>
<accession>A0A9P0BT41</accession>
<dbReference type="PANTHER" id="PTHR43615:SF1">
    <property type="entry name" value="PPDK_N DOMAIN-CONTAINING PROTEIN"/>
    <property type="match status" value="1"/>
</dbReference>
<dbReference type="Pfam" id="PF01326">
    <property type="entry name" value="PPDK_N"/>
    <property type="match status" value="1"/>
</dbReference>
<feature type="domain" description="Pyruvate phosphate dikinase AMP/ATP-binding" evidence="4">
    <location>
        <begin position="434"/>
        <end position="754"/>
    </location>
</feature>
<dbReference type="GO" id="GO:0016301">
    <property type="term" value="F:kinase activity"/>
    <property type="evidence" value="ECO:0007669"/>
    <property type="project" value="InterPro"/>
</dbReference>
<dbReference type="Gene3D" id="3.30.1490.20">
    <property type="entry name" value="ATP-grasp fold, A domain"/>
    <property type="match status" value="1"/>
</dbReference>
<name>A0A9P0BT41_CHRIL</name>
<dbReference type="SUPFAM" id="SSF56059">
    <property type="entry name" value="Glutathione synthetase ATP-binding domain-like"/>
    <property type="match status" value="1"/>
</dbReference>
<keyword evidence="2" id="KW-0812">Transmembrane</keyword>
<sequence length="1324" mass="148181">MLDLFDVLLQSGLITGALVLYLLIFKKETPSKGAYRNGGWNYSLRLLFARFAVRRWKAQLKPTRLHELPRTDQYSGWDSFSVRASAPDGSTLLLSIRKLCGRQPLAEVVVHVKLPDGTTYKLPQHPDTAVCAWDNIDGGWSANGLKFQVLENQAQYRFLYNGLLTRVEDGVTQHVKLNLLWASATNPIKHPEDWNNKLAAETLALETWSDPQYAHMLSKWQEGGWLQWGTVQGRFQSFTEEGDADKSVYLQTRGVKERRWAPHAYEGLRRSVTITASAKDGTAVQLHCLSYKNVLTHCISGSVRYPDFRSSTINYTDLQMSDFCERPDGIPNVYTIQVSTDISTLKLVLRINADGGKLFSGVPYQQEIVYRTLQVVINCEPGTGILELGYEPLVISEPPRIAPARLLKWLTEKQAGEVSYCVSFEDRGAACPMYVGGKGASLALLASVQKEEGYRVPPGFCLTTKALEKHLELNTELMIAIREIEAANENYNEDNFKEKCKTASKLIATTEIQAPVRDEILDQITTLRSKATEQNLGPELRFAVRSSAVGEDSEELSAAGQNETILGCISDNDILEGVQKCWASMFAFTSAYYRRQNGQECVCGGGVVVQALVVPRAAGVMFTRHPAHGDPSKLLITANYGLGESVVSGAVEPDTIIVNRDLTGKLSIIKTELGSKIQRVKTEGSGTAMEDVPEDQRNVACITEEQIMKLAKIGVSQEELWGAGRDIEWAVTEAEIFLLQARPITSLDRWTDEELLHELDSPIMADDELSSFGNTGEVFPKPITALTYDIVLTPLIQGMDNLTDANGSGYDKSVFVTHNRCTIALYNTLYRKMPKEFDINMRLIEFAIHGHDVANEQIIETAKHRRAPYWLDKSAQLWLMIKTIATSKRVMQSSEQAVRELNYDIDVDSLEEFYEILAGSQQKMKLFTNNHSATSTASTCSQFVAMNVYLEGSQDFTTEQCNEIGGLFSSGDVLSAEVPVALANIVRKIEQTGRAEEFRALDPKNGLEWLKYNFHDDIYVDVREFLEHHGYRAIMEFDLVTKPWVLVPEDMMKVLQNLRITNEEKPVKTSQDMIDALTGPQKPNTKKALRYVLPLCRRTVRHRESTKAHMILAIHKIRIGLLRLGRMMVRKWYIPHPELVFHFRLHELKNYIATRDPALLKKALQREQYHPGWCKLKFAEINTGWVTALETKGPQLLSGDIKIKATSVNGGEVVARACVVKDLSEIGDLRRGDILITHATDIGWSPYFPLLTGIVTELGGLISHGAVIAREYGLPCIVGAAQATDIFKTGDLVRLSGSLGTIEKVEIKEEKPSEEDAEEIKEHI</sequence>